<dbReference type="DNASU" id="3758222"/>
<dbReference type="STRING" id="207559.Dde_3247"/>
<dbReference type="Pfam" id="PF04015">
    <property type="entry name" value="DUF362"/>
    <property type="match status" value="1"/>
</dbReference>
<dbReference type="AlphaFoldDB" id="Q30WA5"/>
<sequence>MTFSAKNAAGETTGGVFTVALDRCAVYGRASSGAVCGSLLESAGWRPAAGSRVLVKPNLLRAQPDGLCCTHPQVVRAAVEYALDCGAVVTVGDSPAFGSAERVAQAVGLTDALQGLGVRVVTLDDPVDCRLPSGLRVGVARAALEADALLNVPRVKVHCQMRLTLAVKNLFGCVCGVRKAVAHTRHGDRGNRFEALIVELAERLPPSGVLLDGITAMHRTGPSGGDPYLLGLLGASCSSVAMDTAVGTLLGAAPETIPLWAELRRRKQPAAFVENLHFPVLFPADFSPQGVTPDGFCIPQVLKPVSFRPATLLRSLVRRMWHRYGPSA</sequence>
<protein>
    <recommendedName>
        <fullName evidence="1">DUF362 domain-containing protein</fullName>
    </recommendedName>
</protein>
<keyword evidence="3" id="KW-1185">Reference proteome</keyword>
<dbReference type="HOGENOM" id="CLU_058393_1_0_7"/>
<proteinExistence type="predicted"/>
<evidence type="ECO:0000259" key="1">
    <source>
        <dbReference type="Pfam" id="PF04015"/>
    </source>
</evidence>
<evidence type="ECO:0000313" key="2">
    <source>
        <dbReference type="EMBL" id="ABB40041.1"/>
    </source>
</evidence>
<dbReference type="EMBL" id="CP000112">
    <property type="protein sequence ID" value="ABB40041.1"/>
    <property type="molecule type" value="Genomic_DNA"/>
</dbReference>
<dbReference type="KEGG" id="dde:Dde_3247"/>
<name>Q30WA5_OLEA2</name>
<feature type="domain" description="DUF362" evidence="1">
    <location>
        <begin position="53"/>
        <end position="246"/>
    </location>
</feature>
<dbReference type="RefSeq" id="WP_011368990.1">
    <property type="nucleotide sequence ID" value="NC_007519.1"/>
</dbReference>
<dbReference type="Proteomes" id="UP000002710">
    <property type="component" value="Chromosome"/>
</dbReference>
<evidence type="ECO:0000313" key="3">
    <source>
        <dbReference type="Proteomes" id="UP000002710"/>
    </source>
</evidence>
<accession>Q30WA5</accession>
<dbReference type="eggNOG" id="COG2006">
    <property type="taxonomic scope" value="Bacteria"/>
</dbReference>
<dbReference type="InterPro" id="IPR007160">
    <property type="entry name" value="DUF362"/>
</dbReference>
<reference evidence="2 3" key="1">
    <citation type="journal article" date="2011" name="J. Bacteriol.">
        <title>Complete genome sequence and updated annotation of Desulfovibrio alaskensis G20.</title>
        <authorList>
            <person name="Hauser L.J."/>
            <person name="Land M.L."/>
            <person name="Brown S.D."/>
            <person name="Larimer F."/>
            <person name="Keller K.L."/>
            <person name="Rapp-Giles B.J."/>
            <person name="Price M.N."/>
            <person name="Lin M."/>
            <person name="Bruce D.C."/>
            <person name="Detter J.C."/>
            <person name="Tapia R."/>
            <person name="Han C.S."/>
            <person name="Goodwin L.A."/>
            <person name="Cheng J.F."/>
            <person name="Pitluck S."/>
            <person name="Copeland A."/>
            <person name="Lucas S."/>
            <person name="Nolan M."/>
            <person name="Lapidus A.L."/>
            <person name="Palumbo A.V."/>
            <person name="Wall J.D."/>
        </authorList>
    </citation>
    <scope>NUCLEOTIDE SEQUENCE [LARGE SCALE GENOMIC DNA]</scope>
    <source>
        <strain evidence="3">ATCC BAA 1058 / DSM 17464 / G20</strain>
    </source>
</reference>
<organism evidence="2 3">
    <name type="scientific">Oleidesulfovibrio alaskensis (strain ATCC BAA-1058 / DSM 17464 / G20)</name>
    <name type="common">Desulfovibrio alaskensis</name>
    <dbReference type="NCBI Taxonomy" id="207559"/>
    <lineage>
        <taxon>Bacteria</taxon>
        <taxon>Pseudomonadati</taxon>
        <taxon>Thermodesulfobacteriota</taxon>
        <taxon>Desulfovibrionia</taxon>
        <taxon>Desulfovibrionales</taxon>
        <taxon>Desulfovibrionaceae</taxon>
        <taxon>Oleidesulfovibrio</taxon>
    </lineage>
</organism>
<gene>
    <name evidence="2" type="ordered locus">Dde_3247</name>
</gene>